<dbReference type="AlphaFoldDB" id="A0A0P1FWC1"/>
<dbReference type="PANTHER" id="PTHR19211:SF14">
    <property type="entry name" value="ATP-BINDING CASSETTE SUB-FAMILY F MEMBER 1"/>
    <property type="match status" value="1"/>
</dbReference>
<keyword evidence="3 6" id="KW-0067">ATP-binding</keyword>
<feature type="domain" description="ABC transporter" evidence="4">
    <location>
        <begin position="1"/>
        <end position="222"/>
    </location>
</feature>
<dbReference type="Gene3D" id="3.40.50.300">
    <property type="entry name" value="P-loop containing nucleotide triphosphate hydrolases"/>
    <property type="match status" value="2"/>
</dbReference>
<dbReference type="Proteomes" id="UP000051086">
    <property type="component" value="Unassembled WGS sequence"/>
</dbReference>
<dbReference type="GO" id="GO:0005524">
    <property type="term" value="F:ATP binding"/>
    <property type="evidence" value="ECO:0007669"/>
    <property type="project" value="UniProtKB-KW"/>
</dbReference>
<keyword evidence="7" id="KW-1185">Reference proteome</keyword>
<dbReference type="PROSITE" id="PS50893">
    <property type="entry name" value="ABC_TRANSPORTER_2"/>
    <property type="match status" value="2"/>
</dbReference>
<evidence type="ECO:0000256" key="1">
    <source>
        <dbReference type="ARBA" id="ARBA00022737"/>
    </source>
</evidence>
<dbReference type="InterPro" id="IPR050611">
    <property type="entry name" value="ABCF"/>
</dbReference>
<dbReference type="InterPro" id="IPR027417">
    <property type="entry name" value="P-loop_NTPase"/>
</dbReference>
<organism evidence="6 8">
    <name type="scientific">Thalassovita autumnalis</name>
    <dbReference type="NCBI Taxonomy" id="2072972"/>
    <lineage>
        <taxon>Bacteria</taxon>
        <taxon>Pseudomonadati</taxon>
        <taxon>Pseudomonadota</taxon>
        <taxon>Alphaproteobacteria</taxon>
        <taxon>Rhodobacterales</taxon>
        <taxon>Roseobacteraceae</taxon>
        <taxon>Thalassovita</taxon>
    </lineage>
</organism>
<gene>
    <name evidence="6" type="primary">yheS_2</name>
    <name evidence="5" type="ORF">TL5118_03644</name>
    <name evidence="6" type="ORF">TL5120_02884</name>
</gene>
<dbReference type="PROSITE" id="PS00211">
    <property type="entry name" value="ABC_TRANSPORTER_1"/>
    <property type="match status" value="1"/>
</dbReference>
<evidence type="ECO:0000313" key="5">
    <source>
        <dbReference type="EMBL" id="CUH69674.1"/>
    </source>
</evidence>
<dbReference type="PANTHER" id="PTHR19211">
    <property type="entry name" value="ATP-BINDING TRANSPORT PROTEIN-RELATED"/>
    <property type="match status" value="1"/>
</dbReference>
<dbReference type="SUPFAM" id="SSF52540">
    <property type="entry name" value="P-loop containing nucleoside triphosphate hydrolases"/>
    <property type="match status" value="2"/>
</dbReference>
<proteinExistence type="predicted"/>
<feature type="domain" description="ABC transporter" evidence="4">
    <location>
        <begin position="284"/>
        <end position="510"/>
    </location>
</feature>
<sequence length="510" mass="55372">MSLISLNKTAVIFADPLFRDLSVTLNKGDRLGVIAANGRGKSTLLSLLSGTLDPTEGERTAARGLRPALVPQHVPDDLLSLSLYDVVLGALDTDLAEHESWRVDVVLADLQVPFELWHQPMTTLSGGWQRVALLARAWIAEPDVLLMDEPTNHLDLQRIGILQDWLATVARQVACVIVSHDRAFLEATCNRSLFLRTDGSPQYALPYGAARAALVEHDAAQARQFENDMAKAGQLRRQAAKLKNTGINSGSDLLLTKTKQLTARADRLEEAARPAQQDRSAGRIRLDSSSTHNKALVTLDPCEVLRPDGALLFKVPQLWINRGDRVVLLGGNGSGKTTLVKRVIAALTGQDAQIRGVPSAVPGVSTQDLSQLASFKTPMEAVAGSSDIGDRSARMVLAGAGMAHQMQDRPLSNLSGGQRARLAMLLLRLKQPNFYVLDEPTNHLDIEGQEALEAELQAEGTTALIVSHDRAFVRNTGTRFWQITPRGSTAHLQEVAAPEGFFSSQMQVEV</sequence>
<dbReference type="OrthoDB" id="9808609at2"/>
<dbReference type="Pfam" id="PF00005">
    <property type="entry name" value="ABC_tran"/>
    <property type="match status" value="2"/>
</dbReference>
<dbReference type="RefSeq" id="WP_058244235.1">
    <property type="nucleotide sequence ID" value="NZ_CYSB01000040.1"/>
</dbReference>
<dbReference type="EMBL" id="CYSC01000035">
    <property type="protein sequence ID" value="CUH73077.1"/>
    <property type="molecule type" value="Genomic_DNA"/>
</dbReference>
<dbReference type="InterPro" id="IPR003593">
    <property type="entry name" value="AAA+_ATPase"/>
</dbReference>
<reference evidence="6 8" key="2">
    <citation type="submission" date="2015-09" db="EMBL/GenBank/DDBJ databases">
        <authorList>
            <consortium name="Swine Surveillance"/>
        </authorList>
    </citation>
    <scope>NUCLEOTIDE SEQUENCE [LARGE SCALE GENOMIC DNA]</scope>
    <source>
        <strain evidence="6 8">5120</strain>
    </source>
</reference>
<name>A0A0P1FWC1_9RHOB</name>
<evidence type="ECO:0000256" key="2">
    <source>
        <dbReference type="ARBA" id="ARBA00022741"/>
    </source>
</evidence>
<dbReference type="SMART" id="SM00382">
    <property type="entry name" value="AAA"/>
    <property type="match status" value="2"/>
</dbReference>
<accession>A0A0P1FWC1</accession>
<dbReference type="InterPro" id="IPR003439">
    <property type="entry name" value="ABC_transporter-like_ATP-bd"/>
</dbReference>
<evidence type="ECO:0000256" key="3">
    <source>
        <dbReference type="ARBA" id="ARBA00022840"/>
    </source>
</evidence>
<dbReference type="InterPro" id="IPR017871">
    <property type="entry name" value="ABC_transporter-like_CS"/>
</dbReference>
<evidence type="ECO:0000313" key="7">
    <source>
        <dbReference type="Proteomes" id="UP000051086"/>
    </source>
</evidence>
<dbReference type="Proteomes" id="UP000051887">
    <property type="component" value="Unassembled WGS sequence"/>
</dbReference>
<keyword evidence="2" id="KW-0547">Nucleotide-binding</keyword>
<dbReference type="GO" id="GO:0016887">
    <property type="term" value="F:ATP hydrolysis activity"/>
    <property type="evidence" value="ECO:0007669"/>
    <property type="project" value="InterPro"/>
</dbReference>
<evidence type="ECO:0000313" key="6">
    <source>
        <dbReference type="EMBL" id="CUH73077.1"/>
    </source>
</evidence>
<evidence type="ECO:0000259" key="4">
    <source>
        <dbReference type="PROSITE" id="PS50893"/>
    </source>
</evidence>
<reference evidence="5 7" key="1">
    <citation type="submission" date="2015-09" db="EMBL/GenBank/DDBJ databases">
        <authorList>
            <person name="Rodrigo-Torres L."/>
            <person name="Arahal D.R."/>
        </authorList>
    </citation>
    <scope>NUCLEOTIDE SEQUENCE [LARGE SCALE GENOMIC DNA]</scope>
    <source>
        <strain evidence="5 7">CECT 5118</strain>
    </source>
</reference>
<dbReference type="EMBL" id="CYSB01000040">
    <property type="protein sequence ID" value="CUH69674.1"/>
    <property type="molecule type" value="Genomic_DNA"/>
</dbReference>
<keyword evidence="1" id="KW-0677">Repeat</keyword>
<protein>
    <submittedName>
        <fullName evidence="5 6">ABC transporter ATP-binding protein YheS</fullName>
    </submittedName>
</protein>
<evidence type="ECO:0000313" key="8">
    <source>
        <dbReference type="Proteomes" id="UP000051887"/>
    </source>
</evidence>